<evidence type="ECO:0000313" key="2">
    <source>
        <dbReference type="Proteomes" id="UP000176253"/>
    </source>
</evidence>
<sequence length="89" mass="10409">MNKYHINKGFIVQKLGKKTVIFDGEKSVLYTFNETASFIFNKLKAGWEKSKIIQELSHIYKKRPEKIKVDFNELISDLKRKKIVSSSNT</sequence>
<accession>A0A1F5ZWN7</accession>
<name>A0A1F5ZWN7_9BACT</name>
<protein>
    <recommendedName>
        <fullName evidence="3">PqqD family protein</fullName>
    </recommendedName>
</protein>
<dbReference type="AlphaFoldDB" id="A0A1F5ZWN7"/>
<comment type="caution">
    <text evidence="1">The sequence shown here is derived from an EMBL/GenBank/DDBJ whole genome shotgun (WGS) entry which is preliminary data.</text>
</comment>
<evidence type="ECO:0008006" key="3">
    <source>
        <dbReference type="Google" id="ProtNLM"/>
    </source>
</evidence>
<dbReference type="Gene3D" id="1.10.10.1150">
    <property type="entry name" value="Coenzyme PQQ synthesis protein D (PqqD)"/>
    <property type="match status" value="1"/>
</dbReference>
<gene>
    <name evidence="1" type="ORF">A3D78_01450</name>
</gene>
<dbReference type="InterPro" id="IPR041881">
    <property type="entry name" value="PqqD_sf"/>
</dbReference>
<proteinExistence type="predicted"/>
<dbReference type="Proteomes" id="UP000176253">
    <property type="component" value="Unassembled WGS sequence"/>
</dbReference>
<evidence type="ECO:0000313" key="1">
    <source>
        <dbReference type="EMBL" id="OGG16744.1"/>
    </source>
</evidence>
<dbReference type="Pfam" id="PF05402">
    <property type="entry name" value="PqqD"/>
    <property type="match status" value="1"/>
</dbReference>
<organism evidence="1 2">
    <name type="scientific">Candidatus Gottesmanbacteria bacterium RIFCSPHIGHO2_02_FULL_39_14</name>
    <dbReference type="NCBI Taxonomy" id="1798383"/>
    <lineage>
        <taxon>Bacteria</taxon>
        <taxon>Candidatus Gottesmaniibacteriota</taxon>
    </lineage>
</organism>
<dbReference type="InterPro" id="IPR008792">
    <property type="entry name" value="PQQD"/>
</dbReference>
<dbReference type="EMBL" id="MFJM01000053">
    <property type="protein sequence ID" value="OGG16744.1"/>
    <property type="molecule type" value="Genomic_DNA"/>
</dbReference>
<reference evidence="1 2" key="1">
    <citation type="journal article" date="2016" name="Nat. Commun.">
        <title>Thousands of microbial genomes shed light on interconnected biogeochemical processes in an aquifer system.</title>
        <authorList>
            <person name="Anantharaman K."/>
            <person name="Brown C.T."/>
            <person name="Hug L.A."/>
            <person name="Sharon I."/>
            <person name="Castelle C.J."/>
            <person name="Probst A.J."/>
            <person name="Thomas B.C."/>
            <person name="Singh A."/>
            <person name="Wilkins M.J."/>
            <person name="Karaoz U."/>
            <person name="Brodie E.L."/>
            <person name="Williams K.H."/>
            <person name="Hubbard S.S."/>
            <person name="Banfield J.F."/>
        </authorList>
    </citation>
    <scope>NUCLEOTIDE SEQUENCE [LARGE SCALE GENOMIC DNA]</scope>
</reference>